<evidence type="ECO:0000256" key="3">
    <source>
        <dbReference type="ARBA" id="ARBA00004442"/>
    </source>
</evidence>
<dbReference type="RefSeq" id="WP_215819813.1">
    <property type="nucleotide sequence ID" value="NZ_JAGSOY010000023.1"/>
</dbReference>
<evidence type="ECO:0000256" key="4">
    <source>
        <dbReference type="ARBA" id="ARBA00004635"/>
    </source>
</evidence>
<feature type="region of interest" description="Disordered" evidence="13">
    <location>
        <begin position="58"/>
        <end position="79"/>
    </location>
</feature>
<comment type="subcellular location">
    <subcellularLocation>
        <location evidence="2">Bacterial flagellum basal body</location>
    </subcellularLocation>
    <subcellularLocation>
        <location evidence="3">Cell outer membrane</location>
    </subcellularLocation>
    <subcellularLocation>
        <location evidence="4">Membrane</location>
        <topology evidence="4">Lipid-anchor</topology>
    </subcellularLocation>
</comment>
<evidence type="ECO:0000313" key="15">
    <source>
        <dbReference type="EMBL" id="MBU2711654.1"/>
    </source>
</evidence>
<evidence type="ECO:0000256" key="11">
    <source>
        <dbReference type="ARBA" id="ARBA00023237"/>
    </source>
</evidence>
<sequence>MRKLTLLLLTSCIVYGQASATSLYSEDTYQSLIEDPIAKKVGDSVTVLIVEKSSAATNNQSNNDQSLNVGGKFSTSTREEKGSLGLNFGYDGTDTSTRYGKLQAQITVDIIEKDRLGRLRLEGKQKILIDGEEQFISVKGWIRPEHIDQNNNILSTRISQADIEYTGFDNDEPGFFTRFFSWLGF</sequence>
<dbReference type="PANTHER" id="PTHR34933">
    <property type="entry name" value="FLAGELLAR L-RING PROTEIN"/>
    <property type="match status" value="1"/>
</dbReference>
<organism evidence="15 16">
    <name type="scientific">Zooshikella harenae</name>
    <dbReference type="NCBI Taxonomy" id="2827238"/>
    <lineage>
        <taxon>Bacteria</taxon>
        <taxon>Pseudomonadati</taxon>
        <taxon>Pseudomonadota</taxon>
        <taxon>Gammaproteobacteria</taxon>
        <taxon>Oceanospirillales</taxon>
        <taxon>Zooshikellaceae</taxon>
        <taxon>Zooshikella</taxon>
    </lineage>
</organism>
<proteinExistence type="inferred from homology"/>
<reference evidence="15 16" key="1">
    <citation type="submission" date="2021-04" db="EMBL/GenBank/DDBJ databases">
        <authorList>
            <person name="Pira H."/>
            <person name="Risdian C."/>
            <person name="Wink J."/>
        </authorList>
    </citation>
    <scope>NUCLEOTIDE SEQUENCE [LARGE SCALE GENOMIC DNA]</scope>
    <source>
        <strain evidence="15 16">WH53</strain>
    </source>
</reference>
<evidence type="ECO:0000256" key="6">
    <source>
        <dbReference type="ARBA" id="ARBA00011439"/>
    </source>
</evidence>
<keyword evidence="7 14" id="KW-0732">Signal</keyword>
<name>A0ABS5ZC69_9GAMM</name>
<keyword evidence="15" id="KW-0969">Cilium</keyword>
<keyword evidence="15" id="KW-0282">Flagellum</keyword>
<comment type="subunit">
    <text evidence="6">The basal body constitutes a major portion of the flagellar organelle and consists of four rings (L,P,S, and M) mounted on a central rod.</text>
</comment>
<comment type="function">
    <text evidence="1">Assembles around the rod to form the L-ring and probably protects the motor/basal body from shearing forces during rotation.</text>
</comment>
<evidence type="ECO:0000256" key="1">
    <source>
        <dbReference type="ARBA" id="ARBA00002591"/>
    </source>
</evidence>
<keyword evidence="16" id="KW-1185">Reference proteome</keyword>
<gene>
    <name evidence="15" type="ORF">KCG35_11345</name>
</gene>
<keyword evidence="8" id="KW-0472">Membrane</keyword>
<evidence type="ECO:0000256" key="8">
    <source>
        <dbReference type="ARBA" id="ARBA00023136"/>
    </source>
</evidence>
<evidence type="ECO:0000256" key="2">
    <source>
        <dbReference type="ARBA" id="ARBA00004117"/>
    </source>
</evidence>
<dbReference type="Proteomes" id="UP000690515">
    <property type="component" value="Unassembled WGS sequence"/>
</dbReference>
<keyword evidence="10" id="KW-0975">Bacterial flagellum</keyword>
<feature type="compositionally biased region" description="Polar residues" evidence="13">
    <location>
        <begin position="58"/>
        <end position="76"/>
    </location>
</feature>
<dbReference type="PANTHER" id="PTHR34933:SF1">
    <property type="entry name" value="FLAGELLAR L-RING PROTEIN"/>
    <property type="match status" value="1"/>
</dbReference>
<keyword evidence="11" id="KW-0998">Cell outer membrane</keyword>
<keyword evidence="15" id="KW-0966">Cell projection</keyword>
<dbReference type="InterPro" id="IPR000527">
    <property type="entry name" value="Flag_Lring"/>
</dbReference>
<keyword evidence="9" id="KW-0564">Palmitate</keyword>
<accession>A0ABS5ZC69</accession>
<keyword evidence="12" id="KW-0449">Lipoprotein</keyword>
<protein>
    <submittedName>
        <fullName evidence="15">Flagellar basal body L-ring protein FlgH</fullName>
    </submittedName>
</protein>
<evidence type="ECO:0000256" key="13">
    <source>
        <dbReference type="SAM" id="MobiDB-lite"/>
    </source>
</evidence>
<evidence type="ECO:0000256" key="5">
    <source>
        <dbReference type="ARBA" id="ARBA00006929"/>
    </source>
</evidence>
<evidence type="ECO:0000256" key="7">
    <source>
        <dbReference type="ARBA" id="ARBA00022729"/>
    </source>
</evidence>
<feature type="chain" id="PRO_5047448410" evidence="14">
    <location>
        <begin position="21"/>
        <end position="185"/>
    </location>
</feature>
<evidence type="ECO:0000313" key="16">
    <source>
        <dbReference type="Proteomes" id="UP000690515"/>
    </source>
</evidence>
<dbReference type="Pfam" id="PF02107">
    <property type="entry name" value="FlgH"/>
    <property type="match status" value="1"/>
</dbReference>
<evidence type="ECO:0000256" key="14">
    <source>
        <dbReference type="SAM" id="SignalP"/>
    </source>
</evidence>
<dbReference type="PRINTS" id="PR01008">
    <property type="entry name" value="FLGLRINGFLGH"/>
</dbReference>
<evidence type="ECO:0000256" key="10">
    <source>
        <dbReference type="ARBA" id="ARBA00023143"/>
    </source>
</evidence>
<evidence type="ECO:0000256" key="9">
    <source>
        <dbReference type="ARBA" id="ARBA00023139"/>
    </source>
</evidence>
<comment type="similarity">
    <text evidence="5">Belongs to the FlgH family.</text>
</comment>
<dbReference type="EMBL" id="JAGSOY010000023">
    <property type="protein sequence ID" value="MBU2711654.1"/>
    <property type="molecule type" value="Genomic_DNA"/>
</dbReference>
<evidence type="ECO:0000256" key="12">
    <source>
        <dbReference type="ARBA" id="ARBA00023288"/>
    </source>
</evidence>
<feature type="signal peptide" evidence="14">
    <location>
        <begin position="1"/>
        <end position="20"/>
    </location>
</feature>
<comment type="caution">
    <text evidence="15">The sequence shown here is derived from an EMBL/GenBank/DDBJ whole genome shotgun (WGS) entry which is preliminary data.</text>
</comment>